<comment type="caution">
    <text evidence="2">The sequence shown here is derived from an EMBL/GenBank/DDBJ whole genome shotgun (WGS) entry which is preliminary data.</text>
</comment>
<dbReference type="AlphaFoldDB" id="A0A2S9WY54"/>
<keyword evidence="1" id="KW-0472">Membrane</keyword>
<proteinExistence type="predicted"/>
<keyword evidence="1" id="KW-0812">Transmembrane</keyword>
<feature type="transmembrane region" description="Helical" evidence="1">
    <location>
        <begin position="58"/>
        <end position="79"/>
    </location>
</feature>
<evidence type="ECO:0000313" key="3">
    <source>
        <dbReference type="Proteomes" id="UP000239532"/>
    </source>
</evidence>
<name>A0A2S9WY54_9FLAO</name>
<sequence>MKSNRNERVLKIVGFYFFGLVCLVSFYWLDNSDFIAEEVKQSKGGGYNGFRAFLVSGLIKYGFLVAGICSIVIMSLILIQKRISENHLKNKFD</sequence>
<dbReference type="Proteomes" id="UP000239532">
    <property type="component" value="Unassembled WGS sequence"/>
</dbReference>
<keyword evidence="3" id="KW-1185">Reference proteome</keyword>
<reference evidence="2 3" key="1">
    <citation type="submission" date="2016-11" db="EMBL/GenBank/DDBJ databases">
        <title>Trade-off between light-utilization and light-protection in marine flavobacteria.</title>
        <authorList>
            <person name="Kumagai Y."/>
        </authorList>
    </citation>
    <scope>NUCLEOTIDE SEQUENCE [LARGE SCALE GENOMIC DNA]</scope>
    <source>
        <strain evidence="2 3">JCM 17109</strain>
    </source>
</reference>
<feature type="transmembrane region" description="Helical" evidence="1">
    <location>
        <begin position="12"/>
        <end position="29"/>
    </location>
</feature>
<organism evidence="2 3">
    <name type="scientific">Nonlabens agnitus</name>
    <dbReference type="NCBI Taxonomy" id="870484"/>
    <lineage>
        <taxon>Bacteria</taxon>
        <taxon>Pseudomonadati</taxon>
        <taxon>Bacteroidota</taxon>
        <taxon>Flavobacteriia</taxon>
        <taxon>Flavobacteriales</taxon>
        <taxon>Flavobacteriaceae</taxon>
        <taxon>Nonlabens</taxon>
    </lineage>
</organism>
<dbReference type="EMBL" id="MQUC01000003">
    <property type="protein sequence ID" value="PRP68394.1"/>
    <property type="molecule type" value="Genomic_DNA"/>
</dbReference>
<keyword evidence="1" id="KW-1133">Transmembrane helix</keyword>
<evidence type="ECO:0000313" key="2">
    <source>
        <dbReference type="EMBL" id="PRP68394.1"/>
    </source>
</evidence>
<gene>
    <name evidence="2" type="ORF">BST86_11555</name>
</gene>
<evidence type="ECO:0000256" key="1">
    <source>
        <dbReference type="SAM" id="Phobius"/>
    </source>
</evidence>
<dbReference type="RefSeq" id="WP_146126762.1">
    <property type="nucleotide sequence ID" value="NZ_MQUC01000003.1"/>
</dbReference>
<accession>A0A2S9WY54</accession>
<protein>
    <submittedName>
        <fullName evidence="2">Uncharacterized protein</fullName>
    </submittedName>
</protein>